<proteinExistence type="predicted"/>
<name>C0MFD1_STRS7</name>
<dbReference type="PROSITE" id="PS00109">
    <property type="entry name" value="PROTEIN_KINASE_TYR"/>
    <property type="match status" value="1"/>
</dbReference>
<evidence type="ECO:0000256" key="2">
    <source>
        <dbReference type="ARBA" id="ARBA00022741"/>
    </source>
</evidence>
<accession>C0MFD1</accession>
<dbReference type="InterPro" id="IPR011009">
    <property type="entry name" value="Kinase-like_dom_sf"/>
</dbReference>
<evidence type="ECO:0000256" key="1">
    <source>
        <dbReference type="ARBA" id="ARBA00022679"/>
    </source>
</evidence>
<keyword evidence="4" id="KW-0067">ATP-binding</keyword>
<evidence type="ECO:0000259" key="5">
    <source>
        <dbReference type="PROSITE" id="PS50011"/>
    </source>
</evidence>
<dbReference type="InterPro" id="IPR000719">
    <property type="entry name" value="Prot_kinase_dom"/>
</dbReference>
<feature type="domain" description="Protein kinase" evidence="5">
    <location>
        <begin position="127"/>
        <end position="501"/>
    </location>
</feature>
<dbReference type="Proteomes" id="UP000001368">
    <property type="component" value="Chromosome"/>
</dbReference>
<dbReference type="PANTHER" id="PTHR24349">
    <property type="entry name" value="SERINE/THREONINE-PROTEIN KINASE"/>
    <property type="match status" value="1"/>
</dbReference>
<dbReference type="PROSITE" id="PS50011">
    <property type="entry name" value="PROTEIN_KINASE_DOM"/>
    <property type="match status" value="1"/>
</dbReference>
<dbReference type="SUPFAM" id="SSF56112">
    <property type="entry name" value="Protein kinase-like (PK-like)"/>
    <property type="match status" value="1"/>
</dbReference>
<keyword evidence="3" id="KW-0418">Kinase</keyword>
<gene>
    <name evidence="6" type="ordered locus">SZO_09580</name>
</gene>
<reference evidence="6 7" key="1">
    <citation type="journal article" date="2009" name="PLoS Pathog.">
        <title>Genomic evidence for the evolution of Streptococcus equi: host restriction, increased virulence, and genetic exchange with human pathogens.</title>
        <authorList>
            <person name="Holden M.T.G."/>
            <person name="Heather Z."/>
            <person name="Paillot R."/>
            <person name="Steward K.F."/>
            <person name="Webb K."/>
            <person name="Ainslie F."/>
            <person name="Jourdan T."/>
            <person name="Bason N.C."/>
            <person name="Holroyd N.E."/>
            <person name="Mungall K."/>
            <person name="Quail M.A."/>
            <person name="Sanders M."/>
            <person name="Simmonds M."/>
            <person name="Willey D."/>
            <person name="Brooks K."/>
            <person name="Aanensen D.M."/>
            <person name="Spratt B.G."/>
            <person name="Jolley K.A."/>
            <person name="Maiden M.C.J."/>
            <person name="Kehoe M."/>
            <person name="Chanter N."/>
            <person name="Bentley S.D."/>
            <person name="Robinson C."/>
            <person name="Maskell D.J."/>
            <person name="Parkhill J."/>
            <person name="Waller A.S."/>
        </authorList>
    </citation>
    <scope>NUCLEOTIDE SEQUENCE [LARGE SCALE GENOMIC DNA]</scope>
    <source>
        <strain evidence="6 7">H70</strain>
    </source>
</reference>
<dbReference type="HOGENOM" id="CLU_042023_0_0_9"/>
<keyword evidence="2" id="KW-0547">Nucleotide-binding</keyword>
<keyword evidence="1" id="KW-0808">Transferase</keyword>
<evidence type="ECO:0000256" key="4">
    <source>
        <dbReference type="ARBA" id="ARBA00022840"/>
    </source>
</evidence>
<dbReference type="InterPro" id="IPR008266">
    <property type="entry name" value="Tyr_kinase_AS"/>
</dbReference>
<dbReference type="Gene3D" id="1.10.510.10">
    <property type="entry name" value="Transferase(Phosphotransferase) domain 1"/>
    <property type="match status" value="1"/>
</dbReference>
<dbReference type="GO" id="GO:0004672">
    <property type="term" value="F:protein kinase activity"/>
    <property type="evidence" value="ECO:0007669"/>
    <property type="project" value="InterPro"/>
</dbReference>
<dbReference type="eggNOG" id="COG0515">
    <property type="taxonomic scope" value="Bacteria"/>
</dbReference>
<dbReference type="InterPro" id="IPR050205">
    <property type="entry name" value="CDPK_Ser/Thr_kinases"/>
</dbReference>
<dbReference type="AlphaFoldDB" id="C0MFD1"/>
<dbReference type="KEGG" id="seq:SZO_09580"/>
<evidence type="ECO:0000256" key="3">
    <source>
        <dbReference type="ARBA" id="ARBA00022777"/>
    </source>
</evidence>
<organism evidence="7">
    <name type="scientific">Streptococcus equi subsp. zooepidemicus (strain H70)</name>
    <dbReference type="NCBI Taxonomy" id="553483"/>
    <lineage>
        <taxon>Bacteria</taxon>
        <taxon>Bacillati</taxon>
        <taxon>Bacillota</taxon>
        <taxon>Bacilli</taxon>
        <taxon>Lactobacillales</taxon>
        <taxon>Streptococcaceae</taxon>
        <taxon>Streptococcus</taxon>
    </lineage>
</organism>
<protein>
    <recommendedName>
        <fullName evidence="5">Protein kinase domain-containing protein</fullName>
    </recommendedName>
</protein>
<dbReference type="Pfam" id="PF00069">
    <property type="entry name" value="Pkinase"/>
    <property type="match status" value="1"/>
</dbReference>
<sequence length="501" mass="58130">MINPDFYKRLATIFCGDEMELFTYKSGPQLVSFFNTHFNAHDSYRQGFPTRWVYVNDKLLDFASKGIINSFFNLILSKQYLLTERQISEVDAIEHQQKIIDELDKICSVYSLKLSKKGNEFSLVEIDLDLVEIGKGGFADIYFQKSTGLVLKKLNEESIRHQSLRSRLKREYEITKSCSDIGSIIRVFDFDRSNCSYTMEKADCTLVDYIEESELTEESMFNILRQVIYTISLVHQRDVLHRDISPTNIFFVNGIIKIADFGLGKNLNTLTSHQTMDTASFGQLFYCAPEQLTLLKDADKRSDVYSLGRIINFVMTKNPNIFSHSLRSISEKATNLEPDYRYQDATEMLNALNSWLNIRSDETFKKTIWEKIDKGVFDNDIENYIYEMSAKDLCQACINKRNIFIDCLLSFMKLDDTHANYIVQTIHSNYEQYLKQFEDADPFATLSYRVLRGNFSFTVNEVAARILKYVAHVVNRFSAKRMIDSLVDEGLEPLIETILER</sequence>
<dbReference type="GO" id="GO:0005524">
    <property type="term" value="F:ATP binding"/>
    <property type="evidence" value="ECO:0007669"/>
    <property type="project" value="UniProtKB-KW"/>
</dbReference>
<dbReference type="EMBL" id="FM204884">
    <property type="protein sequence ID" value="CAW99244.1"/>
    <property type="molecule type" value="Genomic_DNA"/>
</dbReference>
<evidence type="ECO:0000313" key="7">
    <source>
        <dbReference type="Proteomes" id="UP000001368"/>
    </source>
</evidence>
<dbReference type="SMART" id="SM00220">
    <property type="entry name" value="S_TKc"/>
    <property type="match status" value="1"/>
</dbReference>
<evidence type="ECO:0000313" key="6">
    <source>
        <dbReference type="EMBL" id="CAW99244.1"/>
    </source>
</evidence>